<dbReference type="InterPro" id="IPR052351">
    <property type="entry name" value="Ornithine_N-alpha-AT"/>
</dbReference>
<evidence type="ECO:0000256" key="2">
    <source>
        <dbReference type="ARBA" id="ARBA00022516"/>
    </source>
</evidence>
<dbReference type="EMBL" id="CP011002">
    <property type="protein sequence ID" value="AKO66203.1"/>
    <property type="molecule type" value="Genomic_DNA"/>
</dbReference>
<name>A0A0H4J364_9PROT</name>
<dbReference type="AlphaFoldDB" id="A0A0H4J364"/>
<keyword evidence="5" id="KW-0012">Acyltransferase</keyword>
<sequence length="257" mass="29316">MKITNLQINRNVQTAKRVKKSSDRPLILADWIQNKNDLKTVQKLRYKIFKKEMGANIKGSLDKDTLDDYCEHLIIKDATNNQPIGTYRILTPYKAEEYGSLYTESEFNIGSLASIKNEMIELGRACIDKKYRTGGVIMMLWAEIAKFMVTNKFRYLIGCSSVSVKDGGYNAANLYYQLKSHKQFLELADVYPLHPLPVEKLCNGEKGAIPPLLNGYIRLGAKIIGKPAWDPEFQTADFLTLLDLENLPIKYKAHFLK</sequence>
<dbReference type="GO" id="GO:0006629">
    <property type="term" value="P:lipid metabolic process"/>
    <property type="evidence" value="ECO:0007669"/>
    <property type="project" value="UniProtKB-KW"/>
</dbReference>
<dbReference type="OrthoDB" id="9787072at2"/>
<comment type="function">
    <text evidence="9">Catalyzes the first step in the biosynthesis of ornithine lipids, which are phosphorus-free membrane lipids. Catalyzes the 3-hydroxyacyl-acyl carrier protein-dependent acylation of ornithine to form lyso-ornithine lipid (LOL).</text>
</comment>
<evidence type="ECO:0000256" key="8">
    <source>
        <dbReference type="ARBA" id="ARBA00039866"/>
    </source>
</evidence>
<comment type="pathway">
    <text evidence="1">Lipid metabolism.</text>
</comment>
<evidence type="ECO:0000313" key="12">
    <source>
        <dbReference type="Proteomes" id="UP000066549"/>
    </source>
</evidence>
<keyword evidence="2" id="KW-0444">Lipid biosynthesis</keyword>
<keyword evidence="12" id="KW-1185">Reference proteome</keyword>
<proteinExistence type="inferred from homology"/>
<dbReference type="Pfam" id="PF13444">
    <property type="entry name" value="Acetyltransf_5"/>
    <property type="match status" value="1"/>
</dbReference>
<gene>
    <name evidence="11" type="ORF">VI33_05900</name>
</gene>
<evidence type="ECO:0000256" key="7">
    <source>
        <dbReference type="ARBA" id="ARBA00039058"/>
    </source>
</evidence>
<accession>A0A0H4J364</accession>
<dbReference type="GO" id="GO:0043810">
    <property type="term" value="F:ornithine-acyl [acyl carrier protein] N-acyltransferase activity"/>
    <property type="evidence" value="ECO:0007669"/>
    <property type="project" value="UniProtKB-EC"/>
</dbReference>
<evidence type="ECO:0000313" key="11">
    <source>
        <dbReference type="EMBL" id="AKO66203.1"/>
    </source>
</evidence>
<evidence type="ECO:0000256" key="3">
    <source>
        <dbReference type="ARBA" id="ARBA00022679"/>
    </source>
</evidence>
<dbReference type="PANTHER" id="PTHR37323:SF1">
    <property type="entry name" value="L-ORNITHINE N(ALPHA)-ACYLTRANSFERASE"/>
    <property type="match status" value="1"/>
</dbReference>
<comment type="catalytic activity">
    <reaction evidence="10">
        <text>a (3R)-hydroxyacyl-[ACP] + L-ornithine = a lyso-ornithine lipid + holo-[ACP] + H(+)</text>
        <dbReference type="Rhea" id="RHEA:20633"/>
        <dbReference type="Rhea" id="RHEA-COMP:9685"/>
        <dbReference type="Rhea" id="RHEA-COMP:9945"/>
        <dbReference type="ChEBI" id="CHEBI:15378"/>
        <dbReference type="ChEBI" id="CHEBI:46911"/>
        <dbReference type="ChEBI" id="CHEBI:64479"/>
        <dbReference type="ChEBI" id="CHEBI:78827"/>
        <dbReference type="ChEBI" id="CHEBI:138482"/>
        <dbReference type="EC" id="2.3.2.30"/>
    </reaction>
    <physiologicalReaction direction="left-to-right" evidence="10">
        <dbReference type="Rhea" id="RHEA:20634"/>
    </physiologicalReaction>
</comment>
<keyword evidence="3" id="KW-0808">Transferase</keyword>
<comment type="similarity">
    <text evidence="6">Belongs to the acetyltransferase family. OlsB subfamily.</text>
</comment>
<keyword evidence="4" id="KW-0443">Lipid metabolism</keyword>
<dbReference type="PANTHER" id="PTHR37323">
    <property type="entry name" value="GCN5-RELATED N-ACETYLTRANSFERASE"/>
    <property type="match status" value="1"/>
</dbReference>
<organism evidence="11 12">
    <name type="scientific">Methylophilales bacterium MBRS-H7</name>
    <dbReference type="NCBI Taxonomy" id="1623450"/>
    <lineage>
        <taxon>Bacteria</taxon>
        <taxon>Pseudomonadati</taxon>
        <taxon>Pseudomonadota</taxon>
        <taxon>Betaproteobacteria</taxon>
        <taxon>Nitrosomonadales</taxon>
        <taxon>OM43 clade</taxon>
    </lineage>
</organism>
<dbReference type="InterPro" id="IPR016181">
    <property type="entry name" value="Acyl_CoA_acyltransferase"/>
</dbReference>
<dbReference type="SUPFAM" id="SSF55729">
    <property type="entry name" value="Acyl-CoA N-acyltransferases (Nat)"/>
    <property type="match status" value="1"/>
</dbReference>
<dbReference type="Gene3D" id="3.40.630.30">
    <property type="match status" value="1"/>
</dbReference>
<evidence type="ECO:0000256" key="9">
    <source>
        <dbReference type="ARBA" id="ARBA00045724"/>
    </source>
</evidence>
<dbReference type="EC" id="2.3.2.30" evidence="7"/>
<evidence type="ECO:0000256" key="4">
    <source>
        <dbReference type="ARBA" id="ARBA00023098"/>
    </source>
</evidence>
<evidence type="ECO:0000256" key="10">
    <source>
        <dbReference type="ARBA" id="ARBA00047785"/>
    </source>
</evidence>
<protein>
    <recommendedName>
        <fullName evidence="8">L-ornithine N(alpha)-acyltransferase</fullName>
        <ecNumber evidence="7">2.3.2.30</ecNumber>
    </recommendedName>
</protein>
<evidence type="ECO:0000256" key="6">
    <source>
        <dbReference type="ARBA" id="ARBA00038095"/>
    </source>
</evidence>
<evidence type="ECO:0000256" key="1">
    <source>
        <dbReference type="ARBA" id="ARBA00005189"/>
    </source>
</evidence>
<evidence type="ECO:0000256" key="5">
    <source>
        <dbReference type="ARBA" id="ARBA00023315"/>
    </source>
</evidence>
<reference evidence="11 12" key="1">
    <citation type="submission" date="2015-03" db="EMBL/GenBank/DDBJ databases">
        <title>Comparative analysis of the OM43 clade including a novel species from Red Sea uncovers genomic and metabolic diversity among marine methylotrophs.</title>
        <authorList>
            <person name="Jimenez-Infante F."/>
            <person name="Ngugi D.K."/>
            <person name="Vinu M."/>
            <person name="Alam I."/>
            <person name="Kamau A."/>
            <person name="Blom J."/>
            <person name="Bajic V.B."/>
            <person name="Stingl U."/>
        </authorList>
    </citation>
    <scope>NUCLEOTIDE SEQUENCE [LARGE SCALE GENOMIC DNA]</scope>
    <source>
        <strain evidence="11 12">MBRSH7</strain>
    </source>
</reference>
<dbReference type="Proteomes" id="UP000066549">
    <property type="component" value="Chromosome"/>
</dbReference>